<evidence type="ECO:0000256" key="1">
    <source>
        <dbReference type="SAM" id="Phobius"/>
    </source>
</evidence>
<feature type="transmembrane region" description="Helical" evidence="1">
    <location>
        <begin position="20"/>
        <end position="48"/>
    </location>
</feature>
<dbReference type="InterPro" id="IPR002823">
    <property type="entry name" value="DUF112_TM"/>
</dbReference>
<proteinExistence type="predicted"/>
<feature type="transmembrane region" description="Helical" evidence="1">
    <location>
        <begin position="318"/>
        <end position="342"/>
    </location>
</feature>
<evidence type="ECO:0000259" key="2">
    <source>
        <dbReference type="Pfam" id="PF01970"/>
    </source>
</evidence>
<keyword evidence="4" id="KW-1185">Reference proteome</keyword>
<feature type="domain" description="DUF112" evidence="2">
    <location>
        <begin position="19"/>
        <end position="438"/>
    </location>
</feature>
<keyword evidence="1" id="KW-0472">Membrane</keyword>
<evidence type="ECO:0000313" key="4">
    <source>
        <dbReference type="Proteomes" id="UP000719942"/>
    </source>
</evidence>
<dbReference type="Pfam" id="PF01970">
    <property type="entry name" value="TctA"/>
    <property type="match status" value="1"/>
</dbReference>
<comment type="caution">
    <text evidence="3">The sequence shown here is derived from an EMBL/GenBank/DDBJ whole genome shotgun (WGS) entry which is preliminary data.</text>
</comment>
<feature type="transmembrane region" description="Helical" evidence="1">
    <location>
        <begin position="354"/>
        <end position="374"/>
    </location>
</feature>
<dbReference type="PANTHER" id="PTHR35342">
    <property type="entry name" value="TRICARBOXYLIC TRANSPORT PROTEIN"/>
    <property type="match status" value="1"/>
</dbReference>
<name>A0ABS7DQ77_9FIRM</name>
<dbReference type="EMBL" id="JAGFNZ010000003">
    <property type="protein sequence ID" value="MBW7573212.1"/>
    <property type="molecule type" value="Genomic_DNA"/>
</dbReference>
<dbReference type="PANTHER" id="PTHR35342:SF5">
    <property type="entry name" value="TRICARBOXYLIC TRANSPORT PROTEIN"/>
    <property type="match status" value="1"/>
</dbReference>
<dbReference type="Proteomes" id="UP000719942">
    <property type="component" value="Unassembled WGS sequence"/>
</dbReference>
<protein>
    <submittedName>
        <fullName evidence="3">Tripartite tricarboxylate transporter permease</fullName>
    </submittedName>
</protein>
<feature type="transmembrane region" description="Helical" evidence="1">
    <location>
        <begin position="107"/>
        <end position="131"/>
    </location>
</feature>
<feature type="transmembrane region" description="Helical" evidence="1">
    <location>
        <begin position="258"/>
        <end position="279"/>
    </location>
</feature>
<feature type="transmembrane region" description="Helical" evidence="1">
    <location>
        <begin position="169"/>
        <end position="190"/>
    </location>
</feature>
<keyword evidence="1" id="KW-0812">Transmembrane</keyword>
<keyword evidence="1" id="KW-1133">Transmembrane helix</keyword>
<dbReference type="RefSeq" id="WP_219965601.1">
    <property type="nucleotide sequence ID" value="NZ_JAGFNZ010000003.1"/>
</dbReference>
<sequence length="500" mass="52863">MIWGNLFNAFIQTFSQQNLLACFIGVLTGTVVGVLPGIGPVGAMALLLPFSYGMDPGSGLIMFAGIYYGSMYGGSTTSILLNMPGESVSVITCLDGYKMAKKGRAGAALSISAIGSFVAGTLGIVGLMLFAPPLARFALSFAAPEYFAIAVIGIILLSNLTGNSFLKSFLMVIIGMMLSSIGTDPLTGFIRLTFHVPELTRGIDILPISMGAFGLAEVLTTVVEPYSTGDLIKIKAKDLYPTKNEMKRSTMPILRGSLLGFFIGLIPGPSAVISSLVSYKMEKTVSKHPEEFGEGAIEGVAGPESANNSASSGAMIPLLALGLPFNANTAMLLTGLMIHGITPGPTFITEHSDLFWLAVASMYVGNIMLLILNLPLVGIFAKLTNVPAKILMPIVTALMLLGAYSVNSSMFDVILILIFGIAGFALKYFKVSAAPLVIGLVLGSISEEGLRQGLIMSDGSFMGFLTRPISGSIFAVTFIMLIFIIFKNFRSKKIVFDEAV</sequence>
<organism evidence="3 4">
    <name type="scientific">Caproiciproducens faecalis</name>
    <dbReference type="NCBI Taxonomy" id="2820301"/>
    <lineage>
        <taxon>Bacteria</taxon>
        <taxon>Bacillati</taxon>
        <taxon>Bacillota</taxon>
        <taxon>Clostridia</taxon>
        <taxon>Eubacteriales</taxon>
        <taxon>Acutalibacteraceae</taxon>
        <taxon>Caproiciproducens</taxon>
    </lineage>
</organism>
<feature type="transmembrane region" description="Helical" evidence="1">
    <location>
        <begin position="410"/>
        <end position="429"/>
    </location>
</feature>
<reference evidence="3 4" key="1">
    <citation type="submission" date="2021-03" db="EMBL/GenBank/DDBJ databases">
        <title>Caproiciproducens sp. nov. isolated from feces of cow.</title>
        <authorList>
            <person name="Choi J.-Y."/>
        </authorList>
    </citation>
    <scope>NUCLEOTIDE SEQUENCE [LARGE SCALE GENOMIC DNA]</scope>
    <source>
        <strain evidence="3 4">AGMB10547</strain>
    </source>
</reference>
<feature type="transmembrane region" description="Helical" evidence="1">
    <location>
        <begin position="137"/>
        <end position="157"/>
    </location>
</feature>
<evidence type="ECO:0000313" key="3">
    <source>
        <dbReference type="EMBL" id="MBW7573212.1"/>
    </source>
</evidence>
<feature type="transmembrane region" description="Helical" evidence="1">
    <location>
        <begin position="468"/>
        <end position="486"/>
    </location>
</feature>
<accession>A0ABS7DQ77</accession>
<gene>
    <name evidence="3" type="ORF">J5W02_10350</name>
</gene>
<feature type="transmembrane region" description="Helical" evidence="1">
    <location>
        <begin position="60"/>
        <end position="81"/>
    </location>
</feature>